<dbReference type="EMBL" id="QROO01000004">
    <property type="protein sequence ID" value="RHL40618.1"/>
    <property type="molecule type" value="Genomic_DNA"/>
</dbReference>
<evidence type="ECO:0000259" key="2">
    <source>
        <dbReference type="Pfam" id="PF01757"/>
    </source>
</evidence>
<dbReference type="Proteomes" id="UP000434604">
    <property type="component" value="Unassembled WGS sequence"/>
</dbReference>
<keyword evidence="1" id="KW-0812">Transmembrane</keyword>
<dbReference type="RefSeq" id="WP_118217911.1">
    <property type="nucleotide sequence ID" value="NZ_JAQEAW010000001.1"/>
</dbReference>
<comment type="caution">
    <text evidence="4">The sequence shown here is derived from an EMBL/GenBank/DDBJ whole genome shotgun (WGS) entry which is preliminary data.</text>
</comment>
<feature type="transmembrane region" description="Helical" evidence="1">
    <location>
        <begin position="30"/>
        <end position="48"/>
    </location>
</feature>
<feature type="transmembrane region" description="Helical" evidence="1">
    <location>
        <begin position="130"/>
        <end position="148"/>
    </location>
</feature>
<evidence type="ECO:0000313" key="3">
    <source>
        <dbReference type="EMBL" id="KAB6139475.1"/>
    </source>
</evidence>
<name>A0A415KWP2_9BACE</name>
<feature type="domain" description="Acyltransferase 3" evidence="2">
    <location>
        <begin position="5"/>
        <end position="176"/>
    </location>
</feature>
<feature type="transmembrane region" description="Helical" evidence="1">
    <location>
        <begin position="71"/>
        <end position="90"/>
    </location>
</feature>
<dbReference type="AlphaFoldDB" id="A0A415KWP2"/>
<accession>A0A415KWP2</accession>
<reference evidence="4 5" key="1">
    <citation type="submission" date="2018-08" db="EMBL/GenBank/DDBJ databases">
        <title>A genome reference for cultivated species of the human gut microbiota.</title>
        <authorList>
            <person name="Zou Y."/>
            <person name="Xue W."/>
            <person name="Luo G."/>
        </authorList>
    </citation>
    <scope>NUCLEOTIDE SEQUENCE [LARGE SCALE GENOMIC DNA]</scope>
    <source>
        <strain evidence="4 5">AF38-2</strain>
    </source>
</reference>
<evidence type="ECO:0000313" key="4">
    <source>
        <dbReference type="EMBL" id="RHL40618.1"/>
    </source>
</evidence>
<evidence type="ECO:0000313" key="5">
    <source>
        <dbReference type="Proteomes" id="UP000284495"/>
    </source>
</evidence>
<evidence type="ECO:0000256" key="1">
    <source>
        <dbReference type="SAM" id="Phobius"/>
    </source>
</evidence>
<keyword evidence="1" id="KW-0472">Membrane</keyword>
<organism evidence="4 5">
    <name type="scientific">Bacteroides xylanisolvens</name>
    <dbReference type="NCBI Taxonomy" id="371601"/>
    <lineage>
        <taxon>Bacteria</taxon>
        <taxon>Pseudomonadati</taxon>
        <taxon>Bacteroidota</taxon>
        <taxon>Bacteroidia</taxon>
        <taxon>Bacteroidales</taxon>
        <taxon>Bacteroidaceae</taxon>
        <taxon>Bacteroides</taxon>
    </lineage>
</organism>
<sequence length="199" mass="24034">MKDNSVSIAKGIAIILMVLAHTRFSEYGNYWINMFHMPLFFFFAGYCFKDKYLEIPSDFVIKRFKGLYKPFVKWGLIFLVLHNLFFYLNIYNDEFGFRGIVQHLYTWQEMLKKAVPIVIRMSDTEQLLGGYWFLKSLFWGSLIAFFIIRNVKNIKWGDGVAMYYYSYISISSSYTLFRHWWKRTFCCTIFNFWILLPKR</sequence>
<feature type="transmembrane region" description="Helical" evidence="1">
    <location>
        <begin position="160"/>
        <end position="181"/>
    </location>
</feature>
<reference evidence="3 6" key="2">
    <citation type="journal article" date="2019" name="Nat. Med.">
        <title>A library of human gut bacterial isolates paired with longitudinal multiomics data enables mechanistic microbiome research.</title>
        <authorList>
            <person name="Poyet M."/>
            <person name="Groussin M."/>
            <person name="Gibbons S.M."/>
            <person name="Avila-Pacheco J."/>
            <person name="Jiang X."/>
            <person name="Kearney S.M."/>
            <person name="Perrotta A.R."/>
            <person name="Berdy B."/>
            <person name="Zhao S."/>
            <person name="Lieberman T.D."/>
            <person name="Swanson P.K."/>
            <person name="Smith M."/>
            <person name="Roesemann S."/>
            <person name="Alexander J.E."/>
            <person name="Rich S.A."/>
            <person name="Livny J."/>
            <person name="Vlamakis H."/>
            <person name="Clish C."/>
            <person name="Bullock K."/>
            <person name="Deik A."/>
            <person name="Scott J."/>
            <person name="Pierce K.A."/>
            <person name="Xavier R.J."/>
            <person name="Alm E.J."/>
        </authorList>
    </citation>
    <scope>NUCLEOTIDE SEQUENCE [LARGE SCALE GENOMIC DNA]</scope>
    <source>
        <strain evidence="3 6">BIOML-A58</strain>
    </source>
</reference>
<dbReference type="GO" id="GO:0016747">
    <property type="term" value="F:acyltransferase activity, transferring groups other than amino-acyl groups"/>
    <property type="evidence" value="ECO:0007669"/>
    <property type="project" value="InterPro"/>
</dbReference>
<keyword evidence="3" id="KW-0808">Transferase</keyword>
<gene>
    <name evidence="4" type="ORF">DW027_04355</name>
    <name evidence="3" type="ORF">GA398_24535</name>
</gene>
<dbReference type="InterPro" id="IPR002656">
    <property type="entry name" value="Acyl_transf_3_dom"/>
</dbReference>
<evidence type="ECO:0000313" key="6">
    <source>
        <dbReference type="Proteomes" id="UP000434604"/>
    </source>
</evidence>
<keyword evidence="1" id="KW-1133">Transmembrane helix</keyword>
<dbReference type="Pfam" id="PF01757">
    <property type="entry name" value="Acyl_transf_3"/>
    <property type="match status" value="1"/>
</dbReference>
<protein>
    <submittedName>
        <fullName evidence="3">Acyltransferase family protein</fullName>
    </submittedName>
</protein>
<dbReference type="Proteomes" id="UP000284495">
    <property type="component" value="Unassembled WGS sequence"/>
</dbReference>
<keyword evidence="3" id="KW-0012">Acyltransferase</keyword>
<proteinExistence type="predicted"/>
<dbReference type="EMBL" id="WDED01000064">
    <property type="protein sequence ID" value="KAB6139475.1"/>
    <property type="molecule type" value="Genomic_DNA"/>
</dbReference>